<feature type="compositionally biased region" description="Low complexity" evidence="1">
    <location>
        <begin position="260"/>
        <end position="269"/>
    </location>
</feature>
<feature type="compositionally biased region" description="Basic and acidic residues" evidence="1">
    <location>
        <begin position="708"/>
        <end position="718"/>
    </location>
</feature>
<feature type="domain" description="PH" evidence="2">
    <location>
        <begin position="326"/>
        <end position="425"/>
    </location>
</feature>
<dbReference type="InterPro" id="IPR058155">
    <property type="entry name" value="Skg3/CAF120-like_PH"/>
</dbReference>
<proteinExistence type="predicted"/>
<feature type="region of interest" description="Disordered" evidence="1">
    <location>
        <begin position="1"/>
        <end position="279"/>
    </location>
</feature>
<accession>Q5KN67</accession>
<feature type="compositionally biased region" description="Pro residues" evidence="1">
    <location>
        <begin position="901"/>
        <end position="911"/>
    </location>
</feature>
<feature type="compositionally biased region" description="Polar residues" evidence="1">
    <location>
        <begin position="763"/>
        <end position="776"/>
    </location>
</feature>
<dbReference type="Pfam" id="PF25381">
    <property type="entry name" value="PH_26"/>
    <property type="match status" value="1"/>
</dbReference>
<feature type="compositionally biased region" description="Polar residues" evidence="1">
    <location>
        <begin position="738"/>
        <end position="747"/>
    </location>
</feature>
<feature type="compositionally biased region" description="Low complexity" evidence="1">
    <location>
        <begin position="794"/>
        <end position="804"/>
    </location>
</feature>
<feature type="region of interest" description="Disordered" evidence="1">
    <location>
        <begin position="1638"/>
        <end position="1685"/>
    </location>
</feature>
<organism evidence="4 5">
    <name type="scientific">Cryptococcus deneoformans (strain JEC21 / ATCC MYA-565)</name>
    <name type="common">Cryptococcus neoformans var. neoformans serotype D</name>
    <dbReference type="NCBI Taxonomy" id="214684"/>
    <lineage>
        <taxon>Eukaryota</taxon>
        <taxon>Fungi</taxon>
        <taxon>Dikarya</taxon>
        <taxon>Basidiomycota</taxon>
        <taxon>Agaricomycotina</taxon>
        <taxon>Tremellomycetes</taxon>
        <taxon>Tremellales</taxon>
        <taxon>Cryptococcaceae</taxon>
        <taxon>Cryptococcus</taxon>
        <taxon>Cryptococcus neoformans species complex</taxon>
    </lineage>
</organism>
<dbReference type="SUPFAM" id="SSF50729">
    <property type="entry name" value="PH domain-like"/>
    <property type="match status" value="1"/>
</dbReference>
<reference evidence="4 5" key="1">
    <citation type="journal article" date="2005" name="Science">
        <title>The genome of the basidiomycetous yeast and human pathogen Cryptococcus neoformans.</title>
        <authorList>
            <person name="Loftus B.J."/>
            <person name="Fung E."/>
            <person name="Roncaglia P."/>
            <person name="Rowley D."/>
            <person name="Amedeo P."/>
            <person name="Bruno D."/>
            <person name="Vamathevan J."/>
            <person name="Miranda M."/>
            <person name="Anderson I.J."/>
            <person name="Fraser J.A."/>
            <person name="Allen J.E."/>
            <person name="Bosdet I.E."/>
            <person name="Brent M.R."/>
            <person name="Chiu R."/>
            <person name="Doering T.L."/>
            <person name="Donlin M.J."/>
            <person name="D'Souza C.A."/>
            <person name="Fox D.S."/>
            <person name="Grinberg V."/>
            <person name="Fu J."/>
            <person name="Fukushima M."/>
            <person name="Haas B.J."/>
            <person name="Huang J.C."/>
            <person name="Janbon G."/>
            <person name="Jones S.J."/>
            <person name="Koo H.L."/>
            <person name="Krzywinski M.I."/>
            <person name="Kwon-Chung J.K."/>
            <person name="Lengeler K.B."/>
            <person name="Maiti R."/>
            <person name="Marra M.A."/>
            <person name="Marra R.E."/>
            <person name="Mathewson C.A."/>
            <person name="Mitchell T.G."/>
            <person name="Pertea M."/>
            <person name="Riggs F.R."/>
            <person name="Salzberg S.L."/>
            <person name="Schein J.E."/>
            <person name="Shvartsbeyn A."/>
            <person name="Shin H."/>
            <person name="Shumway M."/>
            <person name="Specht C.A."/>
            <person name="Suh B.B."/>
            <person name="Tenney A."/>
            <person name="Utterback T.R."/>
            <person name="Wickes B.L."/>
            <person name="Wortman J.R."/>
            <person name="Wye N.H."/>
            <person name="Kronstad J.W."/>
            <person name="Lodge J.K."/>
            <person name="Heitman J."/>
            <person name="Davis R.W."/>
            <person name="Fraser C.M."/>
            <person name="Hyman R.W."/>
        </authorList>
    </citation>
    <scope>NUCLEOTIDE SEQUENCE [LARGE SCALE GENOMIC DNA]</scope>
    <source>
        <strain evidence="5">JEC21 / ATCC MYA-565</strain>
    </source>
</reference>
<dbReference type="RefSeq" id="XP_024512030.1">
    <property type="nucleotide sequence ID" value="XM_024656385.1"/>
</dbReference>
<feature type="compositionally biased region" description="Low complexity" evidence="1">
    <location>
        <begin position="220"/>
        <end position="238"/>
    </location>
</feature>
<feature type="region of interest" description="Disordered" evidence="1">
    <location>
        <begin position="705"/>
        <end position="992"/>
    </location>
</feature>
<dbReference type="Proteomes" id="UP000002149">
    <property type="component" value="Chromosome 1"/>
</dbReference>
<feature type="compositionally biased region" description="Low complexity" evidence="1">
    <location>
        <begin position="597"/>
        <end position="609"/>
    </location>
</feature>
<evidence type="ECO:0000313" key="4">
    <source>
        <dbReference type="EMBL" id="AAW41286.2"/>
    </source>
</evidence>
<feature type="compositionally biased region" description="Polar residues" evidence="1">
    <location>
        <begin position="1023"/>
        <end position="1032"/>
    </location>
</feature>
<feature type="compositionally biased region" description="Basic and acidic residues" evidence="1">
    <location>
        <begin position="805"/>
        <end position="815"/>
    </location>
</feature>
<feature type="compositionally biased region" description="Polar residues" evidence="1">
    <location>
        <begin position="189"/>
        <end position="205"/>
    </location>
</feature>
<feature type="compositionally biased region" description="Low complexity" evidence="1">
    <location>
        <begin position="960"/>
        <end position="978"/>
    </location>
</feature>
<feature type="compositionally biased region" description="Basic and acidic residues" evidence="1">
    <location>
        <begin position="93"/>
        <end position="110"/>
    </location>
</feature>
<dbReference type="KEGG" id="cne:CNA07550"/>
<dbReference type="Pfam" id="PF00169">
    <property type="entry name" value="PH"/>
    <property type="match status" value="1"/>
</dbReference>
<feature type="compositionally biased region" description="Polar residues" evidence="1">
    <location>
        <begin position="836"/>
        <end position="846"/>
    </location>
</feature>
<dbReference type="OrthoDB" id="5563754at2759"/>
<dbReference type="STRING" id="214684.Q5KN67"/>
<feature type="domain" description="Skg3/CAF120-like PH-like" evidence="3">
    <location>
        <begin position="455"/>
        <end position="659"/>
    </location>
</feature>
<feature type="compositionally biased region" description="Low complexity" evidence="1">
    <location>
        <begin position="28"/>
        <end position="37"/>
    </location>
</feature>
<evidence type="ECO:0000256" key="1">
    <source>
        <dbReference type="SAM" id="MobiDB-lite"/>
    </source>
</evidence>
<feature type="region of interest" description="Disordered" evidence="1">
    <location>
        <begin position="1013"/>
        <end position="1326"/>
    </location>
</feature>
<feature type="compositionally biased region" description="Polar residues" evidence="1">
    <location>
        <begin position="1243"/>
        <end position="1252"/>
    </location>
</feature>
<keyword evidence="5" id="KW-1185">Reference proteome</keyword>
<feature type="compositionally biased region" description="Low complexity" evidence="1">
    <location>
        <begin position="881"/>
        <end position="892"/>
    </location>
</feature>
<dbReference type="GeneID" id="3253575"/>
<dbReference type="InterPro" id="IPR011993">
    <property type="entry name" value="PH-like_dom_sf"/>
</dbReference>
<evidence type="ECO:0000259" key="3">
    <source>
        <dbReference type="Pfam" id="PF25381"/>
    </source>
</evidence>
<sequence length="1685" mass="181356">MFRSRKSSTVSPLQPPPASTDPSSRSMQSPAGQGQQQPVPPSHAHGGRGQAQGWAPPQPAYAGDSIGRGKSAGTGGEGAKEKRRSGFGWLGGKKKDKEKEKAKEEREKIGNRPRPSSFSVDRPSTQSQTRALSASASQAFPQAQSPVQPQPQYAARPFAQHQTPSPPPGQHPRSLSGSSGQGVPAYEGQRSQSLDLGQMRQQQGDYRSGAANGVPGKGSPLVPQAQEQQSQQPPTQMPRSASMPMQPPAPGTTPNGGSGSPRRGSTLGTPAPPDHAGPVDMDRFRAIVDLIAIQPQKTYVTSPPELEMILARTSAGGQPKQGQPGSATNDWDAVWLQLSGISLSMWSMKETRAAAAKGEKVPPTYFNITDSSLELLAPLPPPPHRPNSHPHHFVFSLNTAGSNRLLFSCPTELDLARWATGLRLAAWERARLEEIYTGHLVQSGGREPPVEVGKGRSRMEGWVRVRVMGGTEWRRLWLVLSTPAEGKEEEKKAKRRSFFGMGGKEEEQVPSEPNTGMVMASFYTEQRTSKNKTSVVPILTITNVSQTYAVFPERLEVMSQSNLFKVVGRISGEMVTVEGRLRDSGWALLMPEHAENAGGASATGSVSSHGHGHGRHQGQGITPLSSMMRWVTGFHDAFKLYGRPEKYIWDTKDPKSLFFAYPQGQDRFNLFLDIEDALSGNFRVTTLAAVRSQFVSLLHRNQVSNQNRSKDENTREFSEENEDQGFQRQDGNFRLPSLSFNEASQDPNLPRSLTPITERTDIASRQNSTRTANSAFTVVGLGGGTGGSGDRKTSGTSSKHGSQSSKHEEHERDRLPQVNDSHQMFAPLTEEPGEAYSNSGSNSTATPHVAPAPLPGAGGGIQRSDITPSSQESHSIYSQDTGATPTPVGVTPYQSAKASPPVQPAPALPAEPEPDSDKGLPHPSILAFPIAHGQKSPLGQPVITNPDPPSDSPPTPQLPPKQQLPVQPVPSQVLSPTPRKVSSGDTVPHGVELREEPAAMYLMNMVEEIPMPQPQAPKAISPQRPTINTNFDAQGGLANPVTNRNQEASAVGKKETLGRKPSGARALPAIARRSTGSRMEAIEDRPAGSHIQENGQIQATSAEPSHSKASSQTSQLDLGDDVSSYIHYADNPSPARPKTAPAQTKPVPPKSVSPPQEEIRSSFAPSKAAVERRAKAEQTAREQEMAKRMPGGGKRAASNVGTMPGFESSDEESEEESEDDSPMTQKRQGLPLAPAASKAPEQASPNTPQLATLMNARALPPVPRMQPPEVRLPAENNEPRMRRDSQFSQSTGQYDPRASQFMERPRPVSRTPSPGNVNVANGRPISTLTYNNNAGFYPIPGPRQSPANNAPPAARQTVWNANFSTEHGMPEQHKSGKFVELEEPSVQLTKAFAPHGLLQAGMQDKEERSAKKQEELARETGSSLINVAAKPPPPQTGLIGAVAAHERDRKNAGGIGATLTDREREKRLAEDRQREIERLQKQQMGQFGGDMYPPNFGYGTSPSPMAMGMNMPMMNMGYQGQMNPYAQQQAMLAAQMAYQQTMMAMSQAGSQAGDFPDRAQFSSQFRPRQQPGADGRSVSPTGSMGGQTSPPPMGVPSFYGYPQGVGMPPQMGMGGMGMPQMQMPWMMSPGAMWGMPTPPTGPGSPMGQPRYDYMQPGNAGMGSEASSARGRNRGSSGEDLGQRVN</sequence>
<feature type="compositionally biased region" description="Pro residues" evidence="1">
    <location>
        <begin position="946"/>
        <end position="959"/>
    </location>
</feature>
<feature type="compositionally biased region" description="Polar residues" evidence="1">
    <location>
        <begin position="864"/>
        <end position="880"/>
    </location>
</feature>
<feature type="compositionally biased region" description="Low complexity" evidence="1">
    <location>
        <begin position="1662"/>
        <end position="1678"/>
    </location>
</feature>
<name>Q5KN67_CRYD1</name>
<feature type="region of interest" description="Disordered" evidence="1">
    <location>
        <begin position="1563"/>
        <end position="1597"/>
    </location>
</feature>
<dbReference type="Gene3D" id="2.30.29.30">
    <property type="entry name" value="Pleckstrin-homology domain (PH domain)/Phosphotyrosine-binding domain (PTB)"/>
    <property type="match status" value="1"/>
</dbReference>
<feature type="compositionally biased region" description="Polar residues" evidence="1">
    <location>
        <begin position="1091"/>
        <end position="1116"/>
    </location>
</feature>
<dbReference type="InterPro" id="IPR001849">
    <property type="entry name" value="PH_domain"/>
</dbReference>
<dbReference type="PaxDb" id="214684-Q5KN67"/>
<dbReference type="VEuPathDB" id="FungiDB:CNA07550"/>
<feature type="compositionally biased region" description="Basic and acidic residues" evidence="1">
    <location>
        <begin position="1169"/>
        <end position="1187"/>
    </location>
</feature>
<evidence type="ECO:0000313" key="5">
    <source>
        <dbReference type="Proteomes" id="UP000002149"/>
    </source>
</evidence>
<gene>
    <name evidence="4" type="ordered locus">CNA07550</name>
</gene>
<dbReference type="EMBL" id="AE017341">
    <property type="protein sequence ID" value="AAW41286.2"/>
    <property type="molecule type" value="Genomic_DNA"/>
</dbReference>
<dbReference type="eggNOG" id="ENOG502QPV9">
    <property type="taxonomic scope" value="Eukaryota"/>
</dbReference>
<feature type="compositionally biased region" description="Polar residues" evidence="1">
    <location>
        <begin position="1310"/>
        <end position="1326"/>
    </location>
</feature>
<dbReference type="InParanoid" id="Q5KN67"/>
<evidence type="ECO:0000259" key="2">
    <source>
        <dbReference type="Pfam" id="PF00169"/>
    </source>
</evidence>
<feature type="region of interest" description="Disordered" evidence="1">
    <location>
        <begin position="597"/>
        <end position="620"/>
    </location>
</feature>
<feature type="compositionally biased region" description="Polar residues" evidence="1">
    <location>
        <begin position="1578"/>
        <end position="1588"/>
    </location>
</feature>
<feature type="compositionally biased region" description="Acidic residues" evidence="1">
    <location>
        <begin position="1208"/>
        <end position="1221"/>
    </location>
</feature>
<feature type="compositionally biased region" description="Polar residues" evidence="1">
    <location>
        <begin position="114"/>
        <end position="132"/>
    </location>
</feature>
<feature type="compositionally biased region" description="Low complexity" evidence="1">
    <location>
        <begin position="133"/>
        <end position="155"/>
    </location>
</feature>
<dbReference type="HOGENOM" id="CLU_002684_0_0_1"/>
<accession>Q55YU9</accession>
<protein>
    <submittedName>
        <fullName evidence="4">Regulation of transcription from Pol II promoter-related protein, putative</fullName>
    </submittedName>
</protein>